<sequence length="113" mass="11793">MLMLVGMTYAQVANAGVINPDCTAQKAVKNAAVKATVGVSGRCDPAEAVKDTAGKAVENALPQDGATAKLVDKATGKDETVKEKAVDAVVPDKLQKDKDDKKLIKKATNKIIE</sequence>
<reference evidence="1" key="1">
    <citation type="submission" date="2022-10" db="EMBL/GenBank/DDBJ databases">
        <title>Shewanella flava sp. nov, isolated from the estuary of the Fenhe River into the Yellow River.</title>
        <authorList>
            <person name="Li Y."/>
        </authorList>
    </citation>
    <scope>NUCLEOTIDE SEQUENCE</scope>
    <source>
        <strain evidence="1">FYR11-62</strain>
    </source>
</reference>
<gene>
    <name evidence="1" type="ORF">OHT75_00015</name>
</gene>
<organism evidence="1 2">
    <name type="scientific">Shewanella subflava</name>
    <dbReference type="NCBI Taxonomy" id="2986476"/>
    <lineage>
        <taxon>Bacteria</taxon>
        <taxon>Pseudomonadati</taxon>
        <taxon>Pseudomonadota</taxon>
        <taxon>Gammaproteobacteria</taxon>
        <taxon>Alteromonadales</taxon>
        <taxon>Shewanellaceae</taxon>
        <taxon>Shewanella</taxon>
    </lineage>
</organism>
<dbReference type="EMBL" id="JAPDMX010000001">
    <property type="protein sequence ID" value="MCW3170868.1"/>
    <property type="molecule type" value="Genomic_DNA"/>
</dbReference>
<name>A0ABT3I4A5_9GAMM</name>
<comment type="caution">
    <text evidence="1">The sequence shown here is derived from an EMBL/GenBank/DDBJ whole genome shotgun (WGS) entry which is preliminary data.</text>
</comment>
<protein>
    <submittedName>
        <fullName evidence="1">Uncharacterized protein</fullName>
    </submittedName>
</protein>
<evidence type="ECO:0000313" key="2">
    <source>
        <dbReference type="Proteomes" id="UP001163714"/>
    </source>
</evidence>
<accession>A0ABT3I4A5</accession>
<proteinExistence type="predicted"/>
<dbReference type="Proteomes" id="UP001163714">
    <property type="component" value="Unassembled WGS sequence"/>
</dbReference>
<keyword evidence="2" id="KW-1185">Reference proteome</keyword>
<evidence type="ECO:0000313" key="1">
    <source>
        <dbReference type="EMBL" id="MCW3170868.1"/>
    </source>
</evidence>